<dbReference type="GO" id="GO:0003887">
    <property type="term" value="F:DNA-directed DNA polymerase activity"/>
    <property type="evidence" value="ECO:0007669"/>
    <property type="project" value="UniProtKB-KW"/>
</dbReference>
<dbReference type="GO" id="GO:0000724">
    <property type="term" value="P:double-strand break repair via homologous recombination"/>
    <property type="evidence" value="ECO:0007669"/>
    <property type="project" value="TreeGrafter"/>
</dbReference>
<dbReference type="FunFam" id="1.10.132.60:FF:000007">
    <property type="entry name" value="DNA polymerase"/>
    <property type="match status" value="1"/>
</dbReference>
<dbReference type="InterPro" id="IPR036397">
    <property type="entry name" value="RNaseH_sf"/>
</dbReference>
<dbReference type="GO" id="GO:0016035">
    <property type="term" value="C:zeta DNA polymerase complex"/>
    <property type="evidence" value="ECO:0007669"/>
    <property type="project" value="InterPro"/>
</dbReference>
<keyword evidence="6 22" id="KW-0808">Transferase</keyword>
<keyword evidence="8 22" id="KW-0235">DNA replication</keyword>
<dbReference type="PROSITE" id="PS00116">
    <property type="entry name" value="DNA_POLYMERASE_B"/>
    <property type="match status" value="1"/>
</dbReference>
<dbReference type="InterPro" id="IPR056435">
    <property type="entry name" value="DPOD/Z_N"/>
</dbReference>
<evidence type="ECO:0000256" key="17">
    <source>
        <dbReference type="ARBA" id="ARBA00023128"/>
    </source>
</evidence>
<evidence type="ECO:0000256" key="19">
    <source>
        <dbReference type="ARBA" id="ARBA00023242"/>
    </source>
</evidence>
<evidence type="ECO:0000256" key="7">
    <source>
        <dbReference type="ARBA" id="ARBA00022695"/>
    </source>
</evidence>
<dbReference type="SUPFAM" id="SSF56672">
    <property type="entry name" value="DNA/RNA polymerases"/>
    <property type="match status" value="1"/>
</dbReference>
<dbReference type="Gene3D" id="1.10.287.690">
    <property type="entry name" value="Helix hairpin bin"/>
    <property type="match status" value="1"/>
</dbReference>
<keyword evidence="14" id="KW-0408">Iron</keyword>
<evidence type="ECO:0000256" key="20">
    <source>
        <dbReference type="ARBA" id="ARBA00049244"/>
    </source>
</evidence>
<feature type="region of interest" description="Disordered" evidence="23">
    <location>
        <begin position="559"/>
        <end position="586"/>
    </location>
</feature>
<feature type="domain" description="DNA-directed DNA polymerase family B multifunctional" evidence="24">
    <location>
        <begin position="1060"/>
        <end position="1460"/>
    </location>
</feature>
<evidence type="ECO:0000256" key="4">
    <source>
        <dbReference type="ARBA" id="ARBA00005755"/>
    </source>
</evidence>
<comment type="similarity">
    <text evidence="4 22">Belongs to the DNA polymerase type-B family.</text>
</comment>
<feature type="domain" description="DNA-directed DNA polymerase family B exonuclease" evidence="25">
    <location>
        <begin position="800"/>
        <end position="993"/>
    </location>
</feature>
<dbReference type="GO" id="GO:0000166">
    <property type="term" value="F:nucleotide binding"/>
    <property type="evidence" value="ECO:0007669"/>
    <property type="project" value="InterPro"/>
</dbReference>
<evidence type="ECO:0000256" key="22">
    <source>
        <dbReference type="RuleBase" id="RU000442"/>
    </source>
</evidence>
<evidence type="ECO:0000256" key="1">
    <source>
        <dbReference type="ARBA" id="ARBA00001966"/>
    </source>
</evidence>
<keyword evidence="7 22" id="KW-0548">Nucleotidyltransferase</keyword>
<dbReference type="OrthoDB" id="2414538at2759"/>
<dbReference type="InterPro" id="IPR030559">
    <property type="entry name" value="PolZ_Rev3"/>
</dbReference>
<evidence type="ECO:0000256" key="15">
    <source>
        <dbReference type="ARBA" id="ARBA00023014"/>
    </source>
</evidence>
<feature type="region of interest" description="Disordered" evidence="23">
    <location>
        <begin position="433"/>
        <end position="456"/>
    </location>
</feature>
<dbReference type="InterPro" id="IPR043502">
    <property type="entry name" value="DNA/RNA_pol_sf"/>
</dbReference>
<dbReference type="InterPro" id="IPR006133">
    <property type="entry name" value="DNA-dir_DNA_pol_B_exonuc"/>
</dbReference>
<evidence type="ECO:0000256" key="12">
    <source>
        <dbReference type="ARBA" id="ARBA00022833"/>
    </source>
</evidence>
<dbReference type="CDD" id="cd05534">
    <property type="entry name" value="POLBc_zeta"/>
    <property type="match status" value="1"/>
</dbReference>
<evidence type="ECO:0000256" key="11">
    <source>
        <dbReference type="ARBA" id="ARBA00022771"/>
    </source>
</evidence>
<dbReference type="PANTHER" id="PTHR45812">
    <property type="entry name" value="DNA POLYMERASE ZETA CATALYTIC SUBUNIT"/>
    <property type="match status" value="1"/>
</dbReference>
<evidence type="ECO:0000256" key="14">
    <source>
        <dbReference type="ARBA" id="ARBA00023004"/>
    </source>
</evidence>
<keyword evidence="16 22" id="KW-0238">DNA-binding</keyword>
<comment type="subunit">
    <text evidence="21">Forms DNA polymerase zeta with REV7.</text>
</comment>
<dbReference type="GO" id="GO:0003677">
    <property type="term" value="F:DNA binding"/>
    <property type="evidence" value="ECO:0007669"/>
    <property type="project" value="UniProtKB-KW"/>
</dbReference>
<evidence type="ECO:0000256" key="16">
    <source>
        <dbReference type="ARBA" id="ARBA00023125"/>
    </source>
</evidence>
<keyword evidence="13 22" id="KW-0239">DNA-directed DNA polymerase</keyword>
<evidence type="ECO:0000256" key="9">
    <source>
        <dbReference type="ARBA" id="ARBA00022723"/>
    </source>
</evidence>
<dbReference type="Pfam" id="PF24065">
    <property type="entry name" value="REV3_N"/>
    <property type="match status" value="1"/>
</dbReference>
<keyword evidence="5" id="KW-0004">4Fe-4S</keyword>
<proteinExistence type="inferred from homology"/>
<evidence type="ECO:0000256" key="3">
    <source>
        <dbReference type="ARBA" id="ARBA00004173"/>
    </source>
</evidence>
<dbReference type="GO" id="GO:0008270">
    <property type="term" value="F:zinc ion binding"/>
    <property type="evidence" value="ECO:0007669"/>
    <property type="project" value="UniProtKB-KW"/>
</dbReference>
<evidence type="ECO:0000256" key="8">
    <source>
        <dbReference type="ARBA" id="ARBA00022705"/>
    </source>
</evidence>
<dbReference type="Pfam" id="PF00136">
    <property type="entry name" value="DNA_pol_B"/>
    <property type="match status" value="1"/>
</dbReference>
<keyword evidence="11" id="KW-0863">Zinc-finger</keyword>
<dbReference type="Gene3D" id="3.30.342.10">
    <property type="entry name" value="DNA Polymerase, chain B, domain 1"/>
    <property type="match status" value="1"/>
</dbReference>
<name>A0A2C5Y8V2_9HYPO</name>
<dbReference type="STRING" id="1399860.A0A2C5Y8V2"/>
<dbReference type="Pfam" id="PF03104">
    <property type="entry name" value="DNA_pol_B_exo1"/>
    <property type="match status" value="1"/>
</dbReference>
<evidence type="ECO:0000256" key="10">
    <source>
        <dbReference type="ARBA" id="ARBA00022763"/>
    </source>
</evidence>
<comment type="cofactor">
    <cofactor evidence="1">
        <name>[4Fe-4S] cluster</name>
        <dbReference type="ChEBI" id="CHEBI:49883"/>
    </cofactor>
</comment>
<dbReference type="PANTHER" id="PTHR45812:SF1">
    <property type="entry name" value="DNA POLYMERASE ZETA CATALYTIC SUBUNIT"/>
    <property type="match status" value="1"/>
</dbReference>
<dbReference type="InterPro" id="IPR012337">
    <property type="entry name" value="RNaseH-like_sf"/>
</dbReference>
<evidence type="ECO:0000256" key="2">
    <source>
        <dbReference type="ARBA" id="ARBA00004123"/>
    </source>
</evidence>
<organism evidence="28 29">
    <name type="scientific">Ophiocordyceps australis</name>
    <dbReference type="NCBI Taxonomy" id="1399860"/>
    <lineage>
        <taxon>Eukaryota</taxon>
        <taxon>Fungi</taxon>
        <taxon>Dikarya</taxon>
        <taxon>Ascomycota</taxon>
        <taxon>Pezizomycotina</taxon>
        <taxon>Sordariomycetes</taxon>
        <taxon>Hypocreomycetidae</taxon>
        <taxon>Hypocreales</taxon>
        <taxon>Ophiocordycipitaceae</taxon>
        <taxon>Ophiocordyceps</taxon>
    </lineage>
</organism>
<dbReference type="GO" id="GO:0005634">
    <property type="term" value="C:nucleus"/>
    <property type="evidence" value="ECO:0007669"/>
    <property type="project" value="UniProtKB-SubCell"/>
</dbReference>
<keyword evidence="17" id="KW-0496">Mitochondrion</keyword>
<evidence type="ECO:0000256" key="23">
    <source>
        <dbReference type="SAM" id="MobiDB-lite"/>
    </source>
</evidence>
<dbReference type="FunFam" id="3.30.420.10:FF:000024">
    <property type="entry name" value="DNA polymerase zeta catalytic subunit"/>
    <property type="match status" value="1"/>
</dbReference>
<keyword evidence="15" id="KW-0411">Iron-sulfur</keyword>
<keyword evidence="29" id="KW-1185">Reference proteome</keyword>
<dbReference type="Pfam" id="PF24055">
    <property type="entry name" value="POL3_N"/>
    <property type="match status" value="1"/>
</dbReference>
<evidence type="ECO:0000256" key="13">
    <source>
        <dbReference type="ARBA" id="ARBA00022932"/>
    </source>
</evidence>
<dbReference type="GO" id="GO:0006260">
    <property type="term" value="P:DNA replication"/>
    <property type="evidence" value="ECO:0007669"/>
    <property type="project" value="UniProtKB-KW"/>
</dbReference>
<evidence type="ECO:0000256" key="6">
    <source>
        <dbReference type="ARBA" id="ARBA00022679"/>
    </source>
</evidence>
<evidence type="ECO:0000259" key="24">
    <source>
        <dbReference type="Pfam" id="PF00136"/>
    </source>
</evidence>
<evidence type="ECO:0000313" key="28">
    <source>
        <dbReference type="EMBL" id="PHH64053.1"/>
    </source>
</evidence>
<evidence type="ECO:0000256" key="18">
    <source>
        <dbReference type="ARBA" id="ARBA00023204"/>
    </source>
</evidence>
<dbReference type="Gene3D" id="3.30.420.10">
    <property type="entry name" value="Ribonuclease H-like superfamily/Ribonuclease H"/>
    <property type="match status" value="1"/>
</dbReference>
<evidence type="ECO:0000256" key="5">
    <source>
        <dbReference type="ARBA" id="ARBA00022485"/>
    </source>
</evidence>
<keyword evidence="10" id="KW-0227">DNA damage</keyword>
<keyword evidence="9" id="KW-0479">Metal-binding</keyword>
<keyword evidence="18" id="KW-0234">DNA repair</keyword>
<dbReference type="EMBL" id="NJET01000037">
    <property type="protein sequence ID" value="PHH64053.1"/>
    <property type="molecule type" value="Genomic_DNA"/>
</dbReference>
<dbReference type="Gene3D" id="1.10.132.60">
    <property type="entry name" value="DNA polymerase family B, C-terminal domain"/>
    <property type="match status" value="1"/>
</dbReference>
<dbReference type="EC" id="2.7.7.7" evidence="22"/>
<dbReference type="InterPro" id="IPR017964">
    <property type="entry name" value="DNA-dir_DNA_pol_B_CS"/>
</dbReference>
<dbReference type="SMART" id="SM00486">
    <property type="entry name" value="POLBc"/>
    <property type="match status" value="1"/>
</dbReference>
<dbReference type="FunFam" id="3.30.342.10:FF:000018">
    <property type="entry name" value="DNA polymerase"/>
    <property type="match status" value="1"/>
</dbReference>
<dbReference type="Proteomes" id="UP000226192">
    <property type="component" value="Unassembled WGS sequence"/>
</dbReference>
<gene>
    <name evidence="28" type="ORF">CDD81_5046</name>
</gene>
<dbReference type="InterPro" id="IPR006134">
    <property type="entry name" value="DNA-dir_DNA_pol_B_multi_dom"/>
</dbReference>
<keyword evidence="19" id="KW-0539">Nucleus</keyword>
<evidence type="ECO:0000259" key="25">
    <source>
        <dbReference type="Pfam" id="PF03104"/>
    </source>
</evidence>
<sequence>MDFFRVRLNCIDHYQAPPTRYDPQLRNDVRLAQATDSPKVPVVRIFGSTETGQKVCAHIHGAFPYLYIEYPDDLTYQQAGSFIFGLHLSIDHALAVSYRRDPNGKDGKFVARITLVKGIPFYGFHVGHRLFLKIYLFNPMVMTRLADLLLQGVIMKRRFQPYEAHLQYLLQFMIDYNLYGCDYLNSAKTTFRAPVPQHSHGSNSLHLWHSLSIAQKYITDDASLPRVSHCSIEVDICVQDIINRRMVKERQLHHDFIERCCPVPSTDKLVFSMQGLWNDEAKRRRRKLPQSQQENNPFPLEALTTMSADRRDSTQQEWVNGKEARAEVCSLIEQESASLGEMQVDFATFVSPAEFESSVQTALQSVEHLYPCNLLPALGLTSGSPHDNLDPASSISVDEAKARQAFSQGDDDLVDDMSDGVLEDVYGSRAESRRKQSIEAVDVTEPHSSDADSAETDGLWSGLESFNHDASIWNTEPVVEAPIAAALAQVAEGGVSSRVESSKQEALVERRIDSTGHELSEQPLYGSQDKVSEFHPAMAQHSKRSQMASKSYRLELGSGKARGSLPLTLPNSNGDKTDDKPQPSQAKQHLYTQYFGNDGTAVAVSACTGRRKQQSHDSKALPQASRSTQPAKDSCHWLAREGCRTLVYAVGPPSRKDDVTVNQDCLADVIYQDAYYGQEEDIPEESREYAGREFQLGGKTVPYLAEFDTTGLCLICELEPWTGPIGVESEEGELASGCSWASWDFEQLPPSRQAVKKWWGEAKKRQEAAAGFKRKISTALLSQIEGPTPKSKRGVKHTQQQEATSVEHEVQYMSTLSLELHVNTRGKLLPNPEEDEIQCLFWACKSDEKTKDGLEAASDVQSGMIVLSTDGRIGRQIQRHRQCEVVAESSELDLMVSMVSVVRTLDPDILTGYEVHGSSWGYLIERGRHKYELDLCKELSRIKTDSQGRFGRKSDSWGFNTTSTIRITGRHTINIWRAMQAELKLLQYSLENVAWQLLGVRVPHYDWCTLTQWHRSGRAGDVNRLVRYWQQRARLDLEILEANELIARTSEQARLLGVDFFSVFSRGSQFKVESIMFRIAKPENLMLPSPSRKQVGEQKALECLPLVMEPQSALYTSPLVVLDFQSLYPSIMIAYNYCYSTFLGHIKDWRGTNKMGFGNYERQQGLLVLLKDYIHTAPNGVMYVSAAIRKSLLAKMLTEMLETRVMIKNSIKEEKEDARLQQQQHNRQLALKLLANVTYGYTSASFSGRMPCSEIADSIVQTGRETLERTIAYIHSVQRWGGEVVYGDTDSLFVYLRGKTRQQAMAIGKDMARTISSRNPKPIKLKFEKVYHPCVLVAKKRYVGYKWEREEQEEAEFEAKGMETVRRDGTAAEQRIEEKALRLLFEQADLSQVKAYFQRQCDKIMRGAVSVHDFCFAQEVRLGSYSSRGPLPPGALVSSRRIMDDARAEPQYRERVPYVVELLRNSHLQLDADYYICKRLIPPLDRIFSLVGANVRQWYDDMPKCLVCDDALFEEGRAICLACESDAPASRLLLQTKLAREQRSHEQLAALCRSCSGLSPLEETARLAAMADVEEPIMRSLLTRQPTVLGQIS</sequence>
<feature type="domain" description="DNA polymerase delta/zeta catalytic subunit N-terminal" evidence="26">
    <location>
        <begin position="61"/>
        <end position="142"/>
    </location>
</feature>
<dbReference type="GO" id="GO:0042276">
    <property type="term" value="P:error-prone translesion synthesis"/>
    <property type="evidence" value="ECO:0007669"/>
    <property type="project" value="TreeGrafter"/>
</dbReference>
<evidence type="ECO:0000313" key="29">
    <source>
        <dbReference type="Proteomes" id="UP000226192"/>
    </source>
</evidence>
<dbReference type="SUPFAM" id="SSF53098">
    <property type="entry name" value="Ribonuclease H-like"/>
    <property type="match status" value="1"/>
</dbReference>
<evidence type="ECO:0000259" key="26">
    <source>
        <dbReference type="Pfam" id="PF24055"/>
    </source>
</evidence>
<dbReference type="InterPro" id="IPR006172">
    <property type="entry name" value="DNA-dir_DNA_pol_B"/>
</dbReference>
<dbReference type="GO" id="GO:0051539">
    <property type="term" value="F:4 iron, 4 sulfur cluster binding"/>
    <property type="evidence" value="ECO:0007669"/>
    <property type="project" value="UniProtKB-KW"/>
</dbReference>
<comment type="catalytic activity">
    <reaction evidence="20 22">
        <text>DNA(n) + a 2'-deoxyribonucleoside 5'-triphosphate = DNA(n+1) + diphosphate</text>
        <dbReference type="Rhea" id="RHEA:22508"/>
        <dbReference type="Rhea" id="RHEA-COMP:17339"/>
        <dbReference type="Rhea" id="RHEA-COMP:17340"/>
        <dbReference type="ChEBI" id="CHEBI:33019"/>
        <dbReference type="ChEBI" id="CHEBI:61560"/>
        <dbReference type="ChEBI" id="CHEBI:173112"/>
        <dbReference type="EC" id="2.7.7.7"/>
    </reaction>
</comment>
<feature type="domain" description="DNA polymerase zeta catalytic subunit N-terminal" evidence="27">
    <location>
        <begin position="4"/>
        <end position="60"/>
    </location>
</feature>
<reference evidence="28 29" key="1">
    <citation type="submission" date="2017-06" db="EMBL/GenBank/DDBJ databases">
        <title>Ant-infecting Ophiocordyceps genomes reveal a high diversity of potential behavioral manipulation genes and a possible major role for enterotoxins.</title>
        <authorList>
            <person name="De Bekker C."/>
            <person name="Evans H.C."/>
            <person name="Brachmann A."/>
            <person name="Hughes D.P."/>
        </authorList>
    </citation>
    <scope>NUCLEOTIDE SEQUENCE [LARGE SCALE GENOMIC DNA]</scope>
    <source>
        <strain evidence="28 29">Map64</strain>
    </source>
</reference>
<dbReference type="FunFam" id="1.10.287.690:FF:000002">
    <property type="entry name" value="DNA polymerase zeta"/>
    <property type="match status" value="1"/>
</dbReference>
<dbReference type="InterPro" id="IPR023211">
    <property type="entry name" value="DNA_pol_palm_dom_sf"/>
</dbReference>
<evidence type="ECO:0000256" key="21">
    <source>
        <dbReference type="ARBA" id="ARBA00066055"/>
    </source>
</evidence>
<keyword evidence="12" id="KW-0862">Zinc</keyword>
<comment type="caution">
    <text evidence="28">The sequence shown here is derived from an EMBL/GenBank/DDBJ whole genome shotgun (WGS) entry which is preliminary data.</text>
</comment>
<dbReference type="InterPro" id="IPR056447">
    <property type="entry name" value="REV3_N"/>
</dbReference>
<dbReference type="PRINTS" id="PR00106">
    <property type="entry name" value="DNAPOLB"/>
</dbReference>
<protein>
    <recommendedName>
        <fullName evidence="22">DNA polymerase</fullName>
        <ecNumber evidence="22">2.7.7.7</ecNumber>
    </recommendedName>
</protein>
<dbReference type="InterPro" id="IPR042087">
    <property type="entry name" value="DNA_pol_B_thumb"/>
</dbReference>
<feature type="region of interest" description="Disordered" evidence="23">
    <location>
        <begin position="607"/>
        <end position="632"/>
    </location>
</feature>
<evidence type="ECO:0000259" key="27">
    <source>
        <dbReference type="Pfam" id="PF24065"/>
    </source>
</evidence>
<dbReference type="Gene3D" id="3.90.1600.10">
    <property type="entry name" value="Palm domain of DNA polymerase"/>
    <property type="match status" value="1"/>
</dbReference>
<dbReference type="GO" id="GO:0005739">
    <property type="term" value="C:mitochondrion"/>
    <property type="evidence" value="ECO:0007669"/>
    <property type="project" value="UniProtKB-SubCell"/>
</dbReference>
<dbReference type="CDD" id="cd05778">
    <property type="entry name" value="DNA_polB_zeta_exo"/>
    <property type="match status" value="1"/>
</dbReference>
<accession>A0A2C5Y8V2</accession>
<comment type="subcellular location">
    <subcellularLocation>
        <location evidence="3">Mitochondrion</location>
    </subcellularLocation>
    <subcellularLocation>
        <location evidence="2">Nucleus</location>
    </subcellularLocation>
</comment>